<dbReference type="InParanoid" id="A0A448YL09"/>
<dbReference type="FunCoup" id="A0A448YL09">
    <property type="interactions" value="100"/>
</dbReference>
<feature type="compositionally biased region" description="Polar residues" evidence="1">
    <location>
        <begin position="852"/>
        <end position="867"/>
    </location>
</feature>
<feature type="region of interest" description="Disordered" evidence="1">
    <location>
        <begin position="709"/>
        <end position="729"/>
    </location>
</feature>
<accession>A0A448YL09</accession>
<organism evidence="3 4">
    <name type="scientific">Brettanomyces naardenensis</name>
    <name type="common">Yeast</name>
    <dbReference type="NCBI Taxonomy" id="13370"/>
    <lineage>
        <taxon>Eukaryota</taxon>
        <taxon>Fungi</taxon>
        <taxon>Dikarya</taxon>
        <taxon>Ascomycota</taxon>
        <taxon>Saccharomycotina</taxon>
        <taxon>Pichiomycetes</taxon>
        <taxon>Pichiales</taxon>
        <taxon>Pichiaceae</taxon>
        <taxon>Brettanomyces</taxon>
    </lineage>
</organism>
<feature type="compositionally biased region" description="Low complexity" evidence="1">
    <location>
        <begin position="545"/>
        <end position="560"/>
    </location>
</feature>
<dbReference type="GO" id="GO:0030674">
    <property type="term" value="F:protein-macromolecule adaptor activity"/>
    <property type="evidence" value="ECO:0007669"/>
    <property type="project" value="TreeGrafter"/>
</dbReference>
<evidence type="ECO:0000313" key="4">
    <source>
        <dbReference type="Proteomes" id="UP000290900"/>
    </source>
</evidence>
<dbReference type="Pfam" id="PF02752">
    <property type="entry name" value="Arrestin_C"/>
    <property type="match status" value="1"/>
</dbReference>
<feature type="compositionally biased region" description="Polar residues" evidence="1">
    <location>
        <begin position="561"/>
        <end position="580"/>
    </location>
</feature>
<feature type="domain" description="Arrestin C-terminal-like" evidence="2">
    <location>
        <begin position="300"/>
        <end position="464"/>
    </location>
</feature>
<feature type="compositionally biased region" description="Basic residues" evidence="1">
    <location>
        <begin position="8"/>
        <end position="21"/>
    </location>
</feature>
<dbReference type="AlphaFoldDB" id="A0A448YL09"/>
<proteinExistence type="predicted"/>
<gene>
    <name evidence="3" type="ORF">BRENAR_LOCUS2314</name>
</gene>
<evidence type="ECO:0000313" key="3">
    <source>
        <dbReference type="EMBL" id="VEU21581.1"/>
    </source>
</evidence>
<dbReference type="InterPro" id="IPR014752">
    <property type="entry name" value="Arrestin-like_C"/>
</dbReference>
<protein>
    <submittedName>
        <fullName evidence="3">DEKNAAC102208</fullName>
    </submittedName>
</protein>
<dbReference type="PANTHER" id="PTHR11188">
    <property type="entry name" value="ARRESTIN DOMAIN CONTAINING PROTEIN"/>
    <property type="match status" value="1"/>
</dbReference>
<evidence type="ECO:0000259" key="2">
    <source>
        <dbReference type="SMART" id="SM01017"/>
    </source>
</evidence>
<name>A0A448YL09_BRENA</name>
<sequence>MVSLTKSKSSKSLHKGKKGHKHTPLFDIRLSSTERDVIVLKGPPDEAAPVLVTGVVVLSVTEPITVKKLSLSFSATLNMHWEEKFQNGKGNIFTRPFNYDRVIFNYEWDPLNLHDFLDKASSGLGPSPFSVGSSPNLRGLAEAANGQNGSGTGLSSGNGSYGSLTGFVTGHQTGSNSSSSSSLVSISKAVSQLQLANSPSSTAVRKNKSSSSLAGLSFHVEPTVLPAGNYEFPFQTLVQGSIPESIDGLSGCSLVYRLQSVLERGRFSTPIITRRLVHVVRTLQADSSELSETVAVDNTWPGKVDYSISVPTRAMAVGSSCNIEIIMVPLSKGLRLGPVRIKLAEYSSLVCPVGSRSQERHIISKTIPKITTDSGGKDIWTETEIDGDGVFYHSKEVILTQDRWNVQTKLTIPASLAHITQDCDIRQSVKVRHKLKFSIGLINPDGHVSELRATLPISIFVSPFVPVRARSLRDFDSSQALSGYEDATMYTPGSEVLFALDAGSETLLQQGSRSGDATPVGSSPGRPLTRNSSPERTGSEGIDALTLSSVAPTSVTPSPAISTSGTPAGSSSNLNLNTQDLMAPPSYEHHVFDRLFDANSDDVTQGLNMVPADRSSTSQLMANLSRQSTSGNISSSAPVTRTPRPVFTMSGDESGMSAVLSASHVISGPAFEGGTVQFAGSGSSSGANLSALVSPAANTPVQHLSRVTSLTADDPSRTPQDGAPEEDHWNTRELSRVPSYDTAVKLDLVAEDLTPAYEPQEYEARINLELLDSRLEDVHSTHVVPQSGNSALAALHSPKLMATSHSISPKFGSSTSLFSKQLHKLQRMSSYPIPTVGASNNNKDAKTGSAEGLSTSPYPTSDSTGGSTRPPVTPLGGKQSKSSVSFKLFHRN</sequence>
<evidence type="ECO:0000256" key="1">
    <source>
        <dbReference type="SAM" id="MobiDB-lite"/>
    </source>
</evidence>
<dbReference type="Proteomes" id="UP000290900">
    <property type="component" value="Unassembled WGS sequence"/>
</dbReference>
<feature type="region of interest" description="Disordered" evidence="1">
    <location>
        <begin position="135"/>
        <end position="155"/>
    </location>
</feature>
<dbReference type="GO" id="GO:0005829">
    <property type="term" value="C:cytosol"/>
    <property type="evidence" value="ECO:0007669"/>
    <property type="project" value="TreeGrafter"/>
</dbReference>
<dbReference type="InterPro" id="IPR050357">
    <property type="entry name" value="Arrestin_domain-protein"/>
</dbReference>
<dbReference type="SMART" id="SM01017">
    <property type="entry name" value="Arrestin_C"/>
    <property type="match status" value="1"/>
</dbReference>
<feature type="region of interest" description="Disordered" evidence="1">
    <location>
        <begin position="1"/>
        <end position="21"/>
    </location>
</feature>
<dbReference type="OrthoDB" id="2333384at2759"/>
<feature type="region of interest" description="Disordered" evidence="1">
    <location>
        <begin position="508"/>
        <end position="581"/>
    </location>
</feature>
<dbReference type="GO" id="GO:0005886">
    <property type="term" value="C:plasma membrane"/>
    <property type="evidence" value="ECO:0007669"/>
    <property type="project" value="TreeGrafter"/>
</dbReference>
<keyword evidence="4" id="KW-1185">Reference proteome</keyword>
<dbReference type="GO" id="GO:0070086">
    <property type="term" value="P:ubiquitin-dependent endocytosis"/>
    <property type="evidence" value="ECO:0007669"/>
    <property type="project" value="TreeGrafter"/>
</dbReference>
<feature type="region of interest" description="Disordered" evidence="1">
    <location>
        <begin position="832"/>
        <end position="892"/>
    </location>
</feature>
<dbReference type="PANTHER" id="PTHR11188:SF17">
    <property type="entry name" value="FI21816P1"/>
    <property type="match status" value="1"/>
</dbReference>
<dbReference type="EMBL" id="CAACVR010000012">
    <property type="protein sequence ID" value="VEU21581.1"/>
    <property type="molecule type" value="Genomic_DNA"/>
</dbReference>
<reference evidence="3 4" key="1">
    <citation type="submission" date="2018-12" db="EMBL/GenBank/DDBJ databases">
        <authorList>
            <person name="Tiukova I."/>
            <person name="Dainat J."/>
        </authorList>
    </citation>
    <scope>NUCLEOTIDE SEQUENCE [LARGE SCALE GENOMIC DNA]</scope>
</reference>
<dbReference type="InterPro" id="IPR011022">
    <property type="entry name" value="Arrestin_C-like"/>
</dbReference>
<dbReference type="Gene3D" id="2.60.40.640">
    <property type="match status" value="1"/>
</dbReference>
<dbReference type="STRING" id="13370.A0A448YL09"/>
<dbReference type="GO" id="GO:0031625">
    <property type="term" value="F:ubiquitin protein ligase binding"/>
    <property type="evidence" value="ECO:0007669"/>
    <property type="project" value="TreeGrafter"/>
</dbReference>